<evidence type="ECO:0000256" key="8">
    <source>
        <dbReference type="ARBA" id="ARBA00047851"/>
    </source>
</evidence>
<dbReference type="PANTHER" id="PTHR20857">
    <property type="entry name" value="THIAMINE-PHOSPHATE PYROPHOSPHORYLASE"/>
    <property type="match status" value="1"/>
</dbReference>
<feature type="binding site" evidence="10">
    <location>
        <position position="99"/>
    </location>
    <ligand>
        <name>Mg(2+)</name>
        <dbReference type="ChEBI" id="CHEBI:18420"/>
    </ligand>
</feature>
<evidence type="ECO:0000256" key="4">
    <source>
        <dbReference type="ARBA" id="ARBA00022723"/>
    </source>
</evidence>
<dbReference type="Gene3D" id="3.20.20.70">
    <property type="entry name" value="Aldolase class I"/>
    <property type="match status" value="1"/>
</dbReference>
<gene>
    <name evidence="10 14" type="primary">thiE</name>
    <name evidence="14" type="ORF">ACFSDA_00230</name>
</gene>
<dbReference type="InterPro" id="IPR013785">
    <property type="entry name" value="Aldolase_TIM"/>
</dbReference>
<comment type="similarity">
    <text evidence="10 11">Belongs to the thiamine-phosphate synthase family.</text>
</comment>
<keyword evidence="4 10" id="KW-0479">Metal-binding</keyword>
<evidence type="ECO:0000313" key="15">
    <source>
        <dbReference type="Proteomes" id="UP001597280"/>
    </source>
</evidence>
<dbReference type="InterPro" id="IPR034291">
    <property type="entry name" value="TMP_synthase"/>
</dbReference>
<keyword evidence="5 10" id="KW-0460">Magnesium</keyword>
<name>A0ABW4PUL1_9MICO</name>
<feature type="binding site" evidence="10">
    <location>
        <begin position="195"/>
        <end position="196"/>
    </location>
    <ligand>
        <name>2-[(2R,5Z)-2-carboxy-4-methylthiazol-5(2H)-ylidene]ethyl phosphate</name>
        <dbReference type="ChEBI" id="CHEBI:62899"/>
    </ligand>
</feature>
<feature type="binding site" evidence="10">
    <location>
        <position position="75"/>
    </location>
    <ligand>
        <name>Mg(2+)</name>
        <dbReference type="ChEBI" id="CHEBI:18420"/>
    </ligand>
</feature>
<comment type="catalytic activity">
    <reaction evidence="8 10 11">
        <text>2-(2-carboxy-4-methylthiazol-5-yl)ethyl phosphate + 4-amino-2-methyl-5-(diphosphooxymethyl)pyrimidine + 2 H(+) = thiamine phosphate + CO2 + diphosphate</text>
        <dbReference type="Rhea" id="RHEA:47848"/>
        <dbReference type="ChEBI" id="CHEBI:15378"/>
        <dbReference type="ChEBI" id="CHEBI:16526"/>
        <dbReference type="ChEBI" id="CHEBI:33019"/>
        <dbReference type="ChEBI" id="CHEBI:37575"/>
        <dbReference type="ChEBI" id="CHEBI:57841"/>
        <dbReference type="ChEBI" id="CHEBI:62890"/>
        <dbReference type="EC" id="2.5.1.3"/>
    </reaction>
</comment>
<evidence type="ECO:0000256" key="9">
    <source>
        <dbReference type="ARBA" id="ARBA00047883"/>
    </source>
</evidence>
<feature type="binding site" evidence="10">
    <location>
        <position position="175"/>
    </location>
    <ligand>
        <name>2-[(2R,5Z)-2-carboxy-4-methylthiazol-5(2H)-ylidene]ethyl phosphate</name>
        <dbReference type="ChEBI" id="CHEBI:62899"/>
    </ligand>
</feature>
<keyword evidence="6 10" id="KW-0784">Thiamine biosynthesis</keyword>
<dbReference type="HAMAP" id="MF_00097">
    <property type="entry name" value="TMP_synthase"/>
    <property type="match status" value="1"/>
</dbReference>
<feature type="binding site" evidence="10">
    <location>
        <position position="118"/>
    </location>
    <ligand>
        <name>4-amino-2-methyl-5-(diphosphooxymethyl)pyrimidine</name>
        <dbReference type="ChEBI" id="CHEBI:57841"/>
    </ligand>
</feature>
<keyword evidence="15" id="KW-1185">Reference proteome</keyword>
<dbReference type="GO" id="GO:0004789">
    <property type="term" value="F:thiamine-phosphate diphosphorylase activity"/>
    <property type="evidence" value="ECO:0007669"/>
    <property type="project" value="UniProtKB-EC"/>
</dbReference>
<reference evidence="15" key="1">
    <citation type="journal article" date="2019" name="Int. J. Syst. Evol. Microbiol.">
        <title>The Global Catalogue of Microorganisms (GCM) 10K type strain sequencing project: providing services to taxonomists for standard genome sequencing and annotation.</title>
        <authorList>
            <consortium name="The Broad Institute Genomics Platform"/>
            <consortium name="The Broad Institute Genome Sequencing Center for Infectious Disease"/>
            <person name="Wu L."/>
            <person name="Ma J."/>
        </authorList>
    </citation>
    <scope>NUCLEOTIDE SEQUENCE [LARGE SCALE GENOMIC DNA]</scope>
    <source>
        <strain evidence="15">JCM 11650</strain>
    </source>
</reference>
<feature type="binding site" evidence="10">
    <location>
        <position position="147"/>
    </location>
    <ligand>
        <name>4-amino-2-methyl-5-(diphosphooxymethyl)pyrimidine</name>
        <dbReference type="ChEBI" id="CHEBI:57841"/>
    </ligand>
</feature>
<organism evidence="14 15">
    <name type="scientific">Brachybacterium rhamnosum</name>
    <dbReference type="NCBI Taxonomy" id="173361"/>
    <lineage>
        <taxon>Bacteria</taxon>
        <taxon>Bacillati</taxon>
        <taxon>Actinomycetota</taxon>
        <taxon>Actinomycetes</taxon>
        <taxon>Micrococcales</taxon>
        <taxon>Dermabacteraceae</taxon>
        <taxon>Brachybacterium</taxon>
    </lineage>
</organism>
<comment type="catalytic activity">
    <reaction evidence="7 10 11">
        <text>4-methyl-5-(2-phosphooxyethyl)-thiazole + 4-amino-2-methyl-5-(diphosphooxymethyl)pyrimidine + H(+) = thiamine phosphate + diphosphate</text>
        <dbReference type="Rhea" id="RHEA:22328"/>
        <dbReference type="ChEBI" id="CHEBI:15378"/>
        <dbReference type="ChEBI" id="CHEBI:33019"/>
        <dbReference type="ChEBI" id="CHEBI:37575"/>
        <dbReference type="ChEBI" id="CHEBI:57841"/>
        <dbReference type="ChEBI" id="CHEBI:58296"/>
        <dbReference type="EC" id="2.5.1.3"/>
    </reaction>
</comment>
<feature type="binding site" evidence="10">
    <location>
        <position position="74"/>
    </location>
    <ligand>
        <name>4-amino-2-methyl-5-(diphosphooxymethyl)pyrimidine</name>
        <dbReference type="ChEBI" id="CHEBI:57841"/>
    </ligand>
</feature>
<feature type="domain" description="Thiamine phosphate synthase/TenI" evidence="13">
    <location>
        <begin position="11"/>
        <end position="198"/>
    </location>
</feature>
<dbReference type="Pfam" id="PF02581">
    <property type="entry name" value="TMP-TENI"/>
    <property type="match status" value="1"/>
</dbReference>
<evidence type="ECO:0000313" key="14">
    <source>
        <dbReference type="EMBL" id="MFD1833485.1"/>
    </source>
</evidence>
<proteinExistence type="inferred from homology"/>
<dbReference type="EC" id="2.5.1.3" evidence="10"/>
<evidence type="ECO:0000256" key="12">
    <source>
        <dbReference type="RuleBase" id="RU004253"/>
    </source>
</evidence>
<evidence type="ECO:0000259" key="13">
    <source>
        <dbReference type="Pfam" id="PF02581"/>
    </source>
</evidence>
<comment type="function">
    <text evidence="1 10">Condenses 4-methyl-5-(beta-hydroxyethyl)thiazole monophosphate (THZ-P) and 2-methyl-4-amino-5-hydroxymethyl pyrimidine pyrophosphate (HMP-PP) to form thiamine monophosphate (TMP).</text>
</comment>
<dbReference type="PANTHER" id="PTHR20857:SF15">
    <property type="entry name" value="THIAMINE-PHOSPHATE SYNTHASE"/>
    <property type="match status" value="1"/>
</dbReference>
<comment type="catalytic activity">
    <reaction evidence="9 10 11">
        <text>2-[(2R,5Z)-2-carboxy-4-methylthiazol-5(2H)-ylidene]ethyl phosphate + 4-amino-2-methyl-5-(diphosphooxymethyl)pyrimidine + 2 H(+) = thiamine phosphate + CO2 + diphosphate</text>
        <dbReference type="Rhea" id="RHEA:47844"/>
        <dbReference type="ChEBI" id="CHEBI:15378"/>
        <dbReference type="ChEBI" id="CHEBI:16526"/>
        <dbReference type="ChEBI" id="CHEBI:33019"/>
        <dbReference type="ChEBI" id="CHEBI:37575"/>
        <dbReference type="ChEBI" id="CHEBI:57841"/>
        <dbReference type="ChEBI" id="CHEBI:62899"/>
        <dbReference type="EC" id="2.5.1.3"/>
    </reaction>
</comment>
<comment type="cofactor">
    <cofactor evidence="10">
        <name>Mg(2+)</name>
        <dbReference type="ChEBI" id="CHEBI:18420"/>
    </cofactor>
    <text evidence="10">Binds 1 Mg(2+) ion per subunit.</text>
</comment>
<evidence type="ECO:0000256" key="11">
    <source>
        <dbReference type="RuleBase" id="RU003826"/>
    </source>
</evidence>
<dbReference type="EMBL" id="JBHUFL010000001">
    <property type="protein sequence ID" value="MFD1833485.1"/>
    <property type="molecule type" value="Genomic_DNA"/>
</dbReference>
<evidence type="ECO:0000256" key="2">
    <source>
        <dbReference type="ARBA" id="ARBA00005165"/>
    </source>
</evidence>
<accession>A0ABW4PUL1</accession>
<dbReference type="CDD" id="cd00564">
    <property type="entry name" value="TMP_TenI"/>
    <property type="match status" value="1"/>
</dbReference>
<dbReference type="Proteomes" id="UP001597280">
    <property type="component" value="Unassembled WGS sequence"/>
</dbReference>
<evidence type="ECO:0000256" key="1">
    <source>
        <dbReference type="ARBA" id="ARBA00003814"/>
    </source>
</evidence>
<feature type="binding site" evidence="10">
    <location>
        <begin position="43"/>
        <end position="47"/>
    </location>
    <ligand>
        <name>4-amino-2-methyl-5-(diphosphooxymethyl)pyrimidine</name>
        <dbReference type="ChEBI" id="CHEBI:57841"/>
    </ligand>
</feature>
<sequence length="219" mass="22145">MSTPPEVDLSLYLVVDRPQLERAGHDPVTAVRDAVAGGVTAVQVRDKQLPTRDTLAFCAALTETLPPSVAIIVDDRVDVVLAARETRVRLAGVHVGQSDLPAHLVRRLLGPGAVIGVSAQTAAMAREGEAAGADHLGIGAVHGTTTKADAPAAIGVEGVAAVAAATALPAVAIGGITAADLPALRRAGLDGAAVVSAICSSPSPFDAASELRRAWEDAR</sequence>
<dbReference type="RefSeq" id="WP_343903245.1">
    <property type="nucleotide sequence ID" value="NZ_BAAAIS010000001.1"/>
</dbReference>
<dbReference type="InterPro" id="IPR036206">
    <property type="entry name" value="ThiamineP_synth_sf"/>
</dbReference>
<evidence type="ECO:0000256" key="3">
    <source>
        <dbReference type="ARBA" id="ARBA00022679"/>
    </source>
</evidence>
<keyword evidence="3 10" id="KW-0808">Transferase</keyword>
<evidence type="ECO:0000256" key="10">
    <source>
        <dbReference type="HAMAP-Rule" id="MF_00097"/>
    </source>
</evidence>
<evidence type="ECO:0000256" key="5">
    <source>
        <dbReference type="ARBA" id="ARBA00022842"/>
    </source>
</evidence>
<dbReference type="InterPro" id="IPR022998">
    <property type="entry name" value="ThiamineP_synth_TenI"/>
</dbReference>
<dbReference type="NCBIfam" id="TIGR00693">
    <property type="entry name" value="thiE"/>
    <property type="match status" value="1"/>
</dbReference>
<comment type="pathway">
    <text evidence="2 10 12">Cofactor biosynthesis; thiamine diphosphate biosynthesis; thiamine phosphate from 4-amino-2-methyl-5-diphosphomethylpyrimidine and 4-methyl-5-(2-phosphoethyl)-thiazole: step 1/1.</text>
</comment>
<evidence type="ECO:0000256" key="6">
    <source>
        <dbReference type="ARBA" id="ARBA00022977"/>
    </source>
</evidence>
<dbReference type="SUPFAM" id="SSF51391">
    <property type="entry name" value="Thiamin phosphate synthase"/>
    <property type="match status" value="1"/>
</dbReference>
<protein>
    <recommendedName>
        <fullName evidence="10">Thiamine-phosphate synthase</fullName>
        <shortName evidence="10">TP synthase</shortName>
        <shortName evidence="10">TPS</shortName>
        <ecNumber evidence="10">2.5.1.3</ecNumber>
    </recommendedName>
    <alternativeName>
        <fullName evidence="10">Thiamine-phosphate pyrophosphorylase</fullName>
        <shortName evidence="10">TMP pyrophosphorylase</shortName>
        <shortName evidence="10">TMP-PPase</shortName>
    </alternativeName>
</protein>
<feature type="binding site" evidence="10">
    <location>
        <begin position="144"/>
        <end position="146"/>
    </location>
    <ligand>
        <name>2-[(2R,5Z)-2-carboxy-4-methylthiazol-5(2H)-ylidene]ethyl phosphate</name>
        <dbReference type="ChEBI" id="CHEBI:62899"/>
    </ligand>
</feature>
<evidence type="ECO:0000256" key="7">
    <source>
        <dbReference type="ARBA" id="ARBA00047334"/>
    </source>
</evidence>
<comment type="caution">
    <text evidence="14">The sequence shown here is derived from an EMBL/GenBank/DDBJ whole genome shotgun (WGS) entry which is preliminary data.</text>
</comment>